<feature type="region of interest" description="Disordered" evidence="1">
    <location>
        <begin position="253"/>
        <end position="296"/>
    </location>
</feature>
<evidence type="ECO:0000313" key="3">
    <source>
        <dbReference type="Proteomes" id="UP000602181"/>
    </source>
</evidence>
<evidence type="ECO:0000313" key="2">
    <source>
        <dbReference type="EMBL" id="MBC3938161.1"/>
    </source>
</evidence>
<protein>
    <submittedName>
        <fullName evidence="2">Uncharacterized protein</fullName>
    </submittedName>
</protein>
<organism evidence="2 3">
    <name type="scientific">Anaerotruncus massiliensis</name>
    <name type="common">ex Togo et al. 2019</name>
    <dbReference type="NCBI Taxonomy" id="1673720"/>
    <lineage>
        <taxon>Bacteria</taxon>
        <taxon>Bacillati</taxon>
        <taxon>Bacillota</taxon>
        <taxon>Clostridia</taxon>
        <taxon>Eubacteriales</taxon>
        <taxon>Oscillospiraceae</taxon>
        <taxon>Anaerotruncus</taxon>
    </lineage>
</organism>
<accession>A0ABR7ACI9</accession>
<dbReference type="EMBL" id="JACOIH010000004">
    <property type="protein sequence ID" value="MBC3938161.1"/>
    <property type="molecule type" value="Genomic_DNA"/>
</dbReference>
<dbReference type="Proteomes" id="UP000602181">
    <property type="component" value="Unassembled WGS sequence"/>
</dbReference>
<dbReference type="InterPro" id="IPR036041">
    <property type="entry name" value="Ribosome-inact_prot_sf"/>
</dbReference>
<reference evidence="2 3" key="1">
    <citation type="submission" date="2020-08" db="EMBL/GenBank/DDBJ databases">
        <authorList>
            <person name="Liu C."/>
            <person name="Sun Q."/>
        </authorList>
    </citation>
    <scope>NUCLEOTIDE SEQUENCE [LARGE SCALE GENOMIC DNA]</scope>
    <source>
        <strain evidence="2 3">22A2-44</strain>
    </source>
</reference>
<comment type="caution">
    <text evidence="2">The sequence shown here is derived from an EMBL/GenBank/DDBJ whole genome shotgun (WGS) entry which is preliminary data.</text>
</comment>
<name>A0ABR7ACI9_9FIRM</name>
<dbReference type="SUPFAM" id="SSF56371">
    <property type="entry name" value="Ribosome inactivating proteins (RIP)"/>
    <property type="match status" value="1"/>
</dbReference>
<evidence type="ECO:0000256" key="1">
    <source>
        <dbReference type="SAM" id="MobiDB-lite"/>
    </source>
</evidence>
<dbReference type="RefSeq" id="WP_186895817.1">
    <property type="nucleotide sequence ID" value="NZ_JACOIH010000004.1"/>
</dbReference>
<proteinExistence type="predicted"/>
<keyword evidence="3" id="KW-1185">Reference proteome</keyword>
<sequence length="296" mass="33516">MTNAENAFTIKVTTGPPKKWNMELRRLFMAEVVLCLDTVRTFRSSPKGEKRISAQDYCKQWDELLGACKRAGTNEKITVLLWGGGVCTDFIVDPRTLYITSGNANISYTAGVKSEIPLRVGEMLSAISDLKHNQGKAGVKSKVLTIFAISEAARFEDLRFVLYGVMIGFDLPWEAVHPLLNLWDKIREASKKGVTDSISHQDLLDYIEMGRRETDPQKGINGGHVEKALDEIIPFIERAKKFIIAEKRAEEEAERKAEEEAKRKAEEEAKRKAEEEAKRKAEEEAKRKAEEEKRSK</sequence>
<gene>
    <name evidence="2" type="ORF">H8R05_04495</name>
</gene>